<dbReference type="EMBL" id="CAJOAX010016475">
    <property type="protein sequence ID" value="CAF4164745.1"/>
    <property type="molecule type" value="Genomic_DNA"/>
</dbReference>
<dbReference type="AlphaFoldDB" id="A0A819ZM27"/>
<proteinExistence type="predicted"/>
<dbReference type="EMBL" id="CAJNOO010008685">
    <property type="protein sequence ID" value="CAF1484660.1"/>
    <property type="molecule type" value="Genomic_DNA"/>
</dbReference>
<gene>
    <name evidence="2" type="ORF">OTI717_LOCUS36894</name>
    <name evidence="1" type="ORF">RFH988_LOCUS38148</name>
</gene>
<dbReference type="Proteomes" id="UP000663823">
    <property type="component" value="Unassembled WGS sequence"/>
</dbReference>
<evidence type="ECO:0000313" key="1">
    <source>
        <dbReference type="EMBL" id="CAF1484660.1"/>
    </source>
</evidence>
<accession>A0A819ZM27</accession>
<name>A0A819ZM27_9BILA</name>
<reference evidence="2" key="1">
    <citation type="submission" date="2021-02" db="EMBL/GenBank/DDBJ databases">
        <authorList>
            <person name="Nowell W R."/>
        </authorList>
    </citation>
    <scope>NUCLEOTIDE SEQUENCE</scope>
</reference>
<comment type="caution">
    <text evidence="2">The sequence shown here is derived from an EMBL/GenBank/DDBJ whole genome shotgun (WGS) entry which is preliminary data.</text>
</comment>
<dbReference type="Proteomes" id="UP000663882">
    <property type="component" value="Unassembled WGS sequence"/>
</dbReference>
<dbReference type="OrthoDB" id="9986712at2759"/>
<protein>
    <submittedName>
        <fullName evidence="2">Uncharacterized protein</fullName>
    </submittedName>
</protein>
<sequence length="260" mass="30586">MSSSRQLRRQQQQKSTSIFSNLINTWKVRPINGFEKHLFSNTQTSSNNAIISIKSIQQYNIDSARFIYPRDAMGNMLIPLVNRNTPISIPFYLPKYDLIKIRSPKWTIKNVHHSKEINYHVGPMTYDSINDKSQLSCKSGWTQIGRQTYKIHSELTVPFYDTSKYKQVGNRYSKHAVILGRRRTIHTNIKNKKLSNIIKRKFNINIEYTYDIQDYEAITKRNEFIDKNLSSMENLHRKSNDHLDKIETIILEDEKTLAKD</sequence>
<evidence type="ECO:0000313" key="2">
    <source>
        <dbReference type="EMBL" id="CAF4164745.1"/>
    </source>
</evidence>
<evidence type="ECO:0000313" key="3">
    <source>
        <dbReference type="Proteomes" id="UP000663823"/>
    </source>
</evidence>
<organism evidence="2 3">
    <name type="scientific">Rotaria sordida</name>
    <dbReference type="NCBI Taxonomy" id="392033"/>
    <lineage>
        <taxon>Eukaryota</taxon>
        <taxon>Metazoa</taxon>
        <taxon>Spiralia</taxon>
        <taxon>Gnathifera</taxon>
        <taxon>Rotifera</taxon>
        <taxon>Eurotatoria</taxon>
        <taxon>Bdelloidea</taxon>
        <taxon>Philodinida</taxon>
        <taxon>Philodinidae</taxon>
        <taxon>Rotaria</taxon>
    </lineage>
</organism>